<sequence>MAKCWPVGCLFLLATQCTYSAGVLTIVSNMRSSAHNSEEKKPIVEVSSVALFLHPSPAFRGFGLPSTGKTLSTGESSKTPQAAAVGDADADLEARLDNLRRQ</sequence>
<dbReference type="AlphaFoldDB" id="A0AAV4FVI1"/>
<dbReference type="EMBL" id="BMAT01000929">
    <property type="protein sequence ID" value="GFR76326.1"/>
    <property type="molecule type" value="Genomic_DNA"/>
</dbReference>
<proteinExistence type="predicted"/>
<evidence type="ECO:0000313" key="3">
    <source>
        <dbReference type="Proteomes" id="UP000762676"/>
    </source>
</evidence>
<feature type="chain" id="PRO_5043394169" evidence="1">
    <location>
        <begin position="21"/>
        <end position="102"/>
    </location>
</feature>
<keyword evidence="3" id="KW-1185">Reference proteome</keyword>
<evidence type="ECO:0000256" key="1">
    <source>
        <dbReference type="SAM" id="SignalP"/>
    </source>
</evidence>
<organism evidence="2 3">
    <name type="scientific">Elysia marginata</name>
    <dbReference type="NCBI Taxonomy" id="1093978"/>
    <lineage>
        <taxon>Eukaryota</taxon>
        <taxon>Metazoa</taxon>
        <taxon>Spiralia</taxon>
        <taxon>Lophotrochozoa</taxon>
        <taxon>Mollusca</taxon>
        <taxon>Gastropoda</taxon>
        <taxon>Heterobranchia</taxon>
        <taxon>Euthyneura</taxon>
        <taxon>Panpulmonata</taxon>
        <taxon>Sacoglossa</taxon>
        <taxon>Placobranchoidea</taxon>
        <taxon>Plakobranchidae</taxon>
        <taxon>Elysia</taxon>
    </lineage>
</organism>
<comment type="caution">
    <text evidence="2">The sequence shown here is derived from an EMBL/GenBank/DDBJ whole genome shotgun (WGS) entry which is preliminary data.</text>
</comment>
<protein>
    <submittedName>
        <fullName evidence="2">Charged multivesicular body protein 2a-like</fullName>
    </submittedName>
</protein>
<evidence type="ECO:0000313" key="2">
    <source>
        <dbReference type="EMBL" id="GFR76326.1"/>
    </source>
</evidence>
<name>A0AAV4FVI1_9GAST</name>
<reference evidence="2 3" key="1">
    <citation type="journal article" date="2021" name="Elife">
        <title>Chloroplast acquisition without the gene transfer in kleptoplastic sea slugs, Plakobranchus ocellatus.</title>
        <authorList>
            <person name="Maeda T."/>
            <person name="Takahashi S."/>
            <person name="Yoshida T."/>
            <person name="Shimamura S."/>
            <person name="Takaki Y."/>
            <person name="Nagai Y."/>
            <person name="Toyoda A."/>
            <person name="Suzuki Y."/>
            <person name="Arimoto A."/>
            <person name="Ishii H."/>
            <person name="Satoh N."/>
            <person name="Nishiyama T."/>
            <person name="Hasebe M."/>
            <person name="Maruyama T."/>
            <person name="Minagawa J."/>
            <person name="Obokata J."/>
            <person name="Shigenobu S."/>
        </authorList>
    </citation>
    <scope>NUCLEOTIDE SEQUENCE [LARGE SCALE GENOMIC DNA]</scope>
</reference>
<keyword evidence="1" id="KW-0732">Signal</keyword>
<accession>A0AAV4FVI1</accession>
<gene>
    <name evidence="2" type="ORF">ElyMa_000479200</name>
</gene>
<feature type="signal peptide" evidence="1">
    <location>
        <begin position="1"/>
        <end position="20"/>
    </location>
</feature>
<dbReference type="Proteomes" id="UP000762676">
    <property type="component" value="Unassembled WGS sequence"/>
</dbReference>